<evidence type="ECO:0000256" key="4">
    <source>
        <dbReference type="ARBA" id="ARBA00022692"/>
    </source>
</evidence>
<feature type="compositionally biased region" description="Polar residues" evidence="9">
    <location>
        <begin position="249"/>
        <end position="259"/>
    </location>
</feature>
<dbReference type="GeneTree" id="ENSGT00530000063722"/>
<dbReference type="eggNOG" id="ENOG502QTH4">
    <property type="taxonomic scope" value="Eukaryota"/>
</dbReference>
<keyword evidence="5 10" id="KW-1133">Transmembrane helix</keyword>
<dbReference type="Bgee" id="ENSMODG00000017472">
    <property type="expression patterns" value="Expressed in blood and 17 other cell types or tissues"/>
</dbReference>
<keyword evidence="4 10" id="KW-0812">Transmembrane</keyword>
<dbReference type="Proteomes" id="UP000002280">
    <property type="component" value="Chromosome 8"/>
</dbReference>
<dbReference type="PANTHER" id="PTHR15352">
    <property type="entry name" value="LYMPHOID-RESTRICTED MEMBRANE PROTEIN, JAW1"/>
    <property type="match status" value="1"/>
</dbReference>
<evidence type="ECO:0000256" key="1">
    <source>
        <dbReference type="ARBA" id="ARBA00004167"/>
    </source>
</evidence>
<dbReference type="HOGENOM" id="CLU_029197_1_0_1"/>
<feature type="domain" description="BHLH" evidence="11">
    <location>
        <begin position="125"/>
        <end position="178"/>
    </location>
</feature>
<protein>
    <submittedName>
        <fullName evidence="12">Inositol 1,4,5-triphosphate receptor associated 2</fullName>
    </submittedName>
</protein>
<name>F7FF53_MONDO</name>
<dbReference type="InterPro" id="IPR008677">
    <property type="entry name" value="MRVI1"/>
</dbReference>
<evidence type="ECO:0000256" key="3">
    <source>
        <dbReference type="ARBA" id="ARBA00022490"/>
    </source>
</evidence>
<evidence type="ECO:0000313" key="13">
    <source>
        <dbReference type="Proteomes" id="UP000002280"/>
    </source>
</evidence>
<proteinExistence type="predicted"/>
<dbReference type="GO" id="GO:0046983">
    <property type="term" value="F:protein dimerization activity"/>
    <property type="evidence" value="ECO:0007669"/>
    <property type="project" value="InterPro"/>
</dbReference>
<evidence type="ECO:0000256" key="5">
    <source>
        <dbReference type="ARBA" id="ARBA00022989"/>
    </source>
</evidence>
<organism evidence="12 13">
    <name type="scientific">Monodelphis domestica</name>
    <name type="common">Gray short-tailed opossum</name>
    <dbReference type="NCBI Taxonomy" id="13616"/>
    <lineage>
        <taxon>Eukaryota</taxon>
        <taxon>Metazoa</taxon>
        <taxon>Chordata</taxon>
        <taxon>Craniata</taxon>
        <taxon>Vertebrata</taxon>
        <taxon>Euteleostomi</taxon>
        <taxon>Mammalia</taxon>
        <taxon>Metatheria</taxon>
        <taxon>Didelphimorphia</taxon>
        <taxon>Didelphidae</taxon>
        <taxon>Monodelphis</taxon>
    </lineage>
</organism>
<reference evidence="12" key="2">
    <citation type="submission" date="2025-08" db="UniProtKB">
        <authorList>
            <consortium name="Ensembl"/>
        </authorList>
    </citation>
    <scope>IDENTIFICATION</scope>
</reference>
<dbReference type="STRING" id="13616.ENSMODP00000021803"/>
<reference evidence="12" key="3">
    <citation type="submission" date="2025-09" db="UniProtKB">
        <authorList>
            <consortium name="Ensembl"/>
        </authorList>
    </citation>
    <scope>IDENTIFICATION</scope>
</reference>
<accession>F7FF53</accession>
<keyword evidence="6 8" id="KW-0175">Coiled coil</keyword>
<feature type="coiled-coil region" evidence="8">
    <location>
        <begin position="206"/>
        <end position="233"/>
    </location>
</feature>
<evidence type="ECO:0000256" key="6">
    <source>
        <dbReference type="ARBA" id="ARBA00023054"/>
    </source>
</evidence>
<dbReference type="FunCoup" id="F7FF53">
    <property type="interactions" value="119"/>
</dbReference>
<dbReference type="OMA" id="NIGNVGM"/>
<feature type="compositionally biased region" description="Basic and acidic residues" evidence="9">
    <location>
        <begin position="1"/>
        <end position="16"/>
    </location>
</feature>
<dbReference type="PROSITE" id="PS50888">
    <property type="entry name" value="BHLH"/>
    <property type="match status" value="1"/>
</dbReference>
<evidence type="ECO:0000256" key="2">
    <source>
        <dbReference type="ARBA" id="ARBA00004496"/>
    </source>
</evidence>
<feature type="region of interest" description="Disordered" evidence="9">
    <location>
        <begin position="1"/>
        <end position="22"/>
    </location>
</feature>
<evidence type="ECO:0000259" key="11">
    <source>
        <dbReference type="PROSITE" id="PS50888"/>
    </source>
</evidence>
<keyword evidence="13" id="KW-1185">Reference proteome</keyword>
<dbReference type="Pfam" id="PF05781">
    <property type="entry name" value="MRVI1"/>
    <property type="match status" value="1"/>
</dbReference>
<feature type="coiled-coil region" evidence="8">
    <location>
        <begin position="122"/>
        <end position="178"/>
    </location>
</feature>
<sequence>MASDNVDPKSHYEKVKTTQPAPIMVESEGKSLINENTPCHSSVDEKKTTLNLETKELEAIKDCKEEHTVGGETAASTRPVTGIKSVNFKQNDHISTNEKEVEAEFLRLSLGFKCDWFTLEKRVKLEERSRNLAEENLKKEINNCLKLLKSLIPLCEDDNQAQETIKKLEKNLKFLNQCTTRVASKAEMLGAINQESRVSKAVEVMIQHVENLKRMYAKEHAELEELKQALLQNERPFSTLEDEDDIPTKNRSPSLNSKPLSFRKPSIATLPRNIGNTGLMSGMEKNDRLCRRPSWRILGPKQSERRPSLQRFISTYSWADDEGDKCDLKDKEESEPPTEEVLEKTRKLSLPEKRKNQSRWDVSSLCDIGATWASDLKTSFRKINITLWISFVVIVLFAAFMSFLTGRFFQRTVDAAPVENGGSWTSLQQVLWPYTKLQHKGPPPV</sequence>
<dbReference type="InParanoid" id="F7FF53"/>
<evidence type="ECO:0000256" key="10">
    <source>
        <dbReference type="SAM" id="Phobius"/>
    </source>
</evidence>
<dbReference type="GO" id="GO:0005789">
    <property type="term" value="C:endoplasmic reticulum membrane"/>
    <property type="evidence" value="ECO:0000318"/>
    <property type="project" value="GO_Central"/>
</dbReference>
<dbReference type="AlphaFoldDB" id="F7FF53"/>
<dbReference type="InterPro" id="IPR011598">
    <property type="entry name" value="bHLH_dom"/>
</dbReference>
<gene>
    <name evidence="12" type="primary">IRAG2</name>
</gene>
<evidence type="ECO:0000256" key="8">
    <source>
        <dbReference type="SAM" id="Coils"/>
    </source>
</evidence>
<feature type="region of interest" description="Disordered" evidence="9">
    <location>
        <begin position="323"/>
        <end position="344"/>
    </location>
</feature>
<keyword evidence="3" id="KW-0963">Cytoplasm</keyword>
<dbReference type="Ensembl" id="ENSMODT00000022182.4">
    <property type="protein sequence ID" value="ENSMODP00000021803.4"/>
    <property type="gene ID" value="ENSMODG00000017472.4"/>
</dbReference>
<dbReference type="PANTHER" id="PTHR15352:SF3">
    <property type="entry name" value="INOSITOL 1,4,5-TRIPHOSPHATE RECEPTOR ASSOCIATED 2"/>
    <property type="match status" value="1"/>
</dbReference>
<reference evidence="12 13" key="1">
    <citation type="journal article" date="2007" name="Nature">
        <title>Genome of the marsupial Monodelphis domestica reveals innovation in non-coding sequences.</title>
        <authorList>
            <person name="Mikkelsen T.S."/>
            <person name="Wakefield M.J."/>
            <person name="Aken B."/>
            <person name="Amemiya C.T."/>
            <person name="Chang J.L."/>
            <person name="Duke S."/>
            <person name="Garber M."/>
            <person name="Gentles A.J."/>
            <person name="Goodstadt L."/>
            <person name="Heger A."/>
            <person name="Jurka J."/>
            <person name="Kamal M."/>
            <person name="Mauceli E."/>
            <person name="Searle S.M."/>
            <person name="Sharpe T."/>
            <person name="Baker M.L."/>
            <person name="Batzer M.A."/>
            <person name="Benos P.V."/>
            <person name="Belov K."/>
            <person name="Clamp M."/>
            <person name="Cook A."/>
            <person name="Cuff J."/>
            <person name="Das R."/>
            <person name="Davidow L."/>
            <person name="Deakin J.E."/>
            <person name="Fazzari M.J."/>
            <person name="Glass J.L."/>
            <person name="Grabherr M."/>
            <person name="Greally J.M."/>
            <person name="Gu W."/>
            <person name="Hore T.A."/>
            <person name="Huttley G.A."/>
            <person name="Kleber M."/>
            <person name="Jirtle R.L."/>
            <person name="Koina E."/>
            <person name="Lee J.T."/>
            <person name="Mahony S."/>
            <person name="Marra M.A."/>
            <person name="Miller R.D."/>
            <person name="Nicholls R.D."/>
            <person name="Oda M."/>
            <person name="Papenfuss A.T."/>
            <person name="Parra Z.E."/>
            <person name="Pollock D.D."/>
            <person name="Ray D.A."/>
            <person name="Schein J.E."/>
            <person name="Speed T.P."/>
            <person name="Thompson K."/>
            <person name="VandeBerg J.L."/>
            <person name="Wade C.M."/>
            <person name="Walker J.A."/>
            <person name="Waters P.D."/>
            <person name="Webber C."/>
            <person name="Weidman J.R."/>
            <person name="Xie X."/>
            <person name="Zody M.C."/>
            <person name="Baldwin J."/>
            <person name="Abdouelleil A."/>
            <person name="Abdulkadir J."/>
            <person name="Abebe A."/>
            <person name="Abera B."/>
            <person name="Abreu J."/>
            <person name="Acer S.C."/>
            <person name="Aftuck L."/>
            <person name="Alexander A."/>
            <person name="An P."/>
            <person name="Anderson E."/>
            <person name="Anderson S."/>
            <person name="Arachi H."/>
            <person name="Azer M."/>
            <person name="Bachantsang P."/>
            <person name="Barry A."/>
            <person name="Bayul T."/>
            <person name="Berlin A."/>
            <person name="Bessette D."/>
            <person name="Bloom T."/>
            <person name="Bloom T."/>
            <person name="Boguslavskiy L."/>
            <person name="Bonnet C."/>
            <person name="Boukhgalter B."/>
            <person name="Bourzgui I."/>
            <person name="Brown A."/>
            <person name="Cahill P."/>
            <person name="Channer S."/>
            <person name="Cheshatsang Y."/>
            <person name="Chuda L."/>
            <person name="Citroen M."/>
            <person name="Collymore A."/>
            <person name="Cooke P."/>
            <person name="Costello M."/>
            <person name="D'Aco K."/>
            <person name="Daza R."/>
            <person name="De Haan G."/>
            <person name="DeGray S."/>
            <person name="DeMaso C."/>
            <person name="Dhargay N."/>
            <person name="Dooley K."/>
            <person name="Dooley E."/>
            <person name="Doricent M."/>
            <person name="Dorje P."/>
            <person name="Dorjee K."/>
            <person name="Dupes A."/>
            <person name="Elong R."/>
            <person name="Falk J."/>
            <person name="Farina A."/>
            <person name="Faro S."/>
            <person name="Ferguson D."/>
            <person name="Fisher S."/>
            <person name="Foley C.D."/>
            <person name="Franke A."/>
            <person name="Friedrich D."/>
            <person name="Gadbois L."/>
            <person name="Gearin G."/>
            <person name="Gearin C.R."/>
            <person name="Giannoukos G."/>
            <person name="Goode T."/>
            <person name="Graham J."/>
            <person name="Grandbois E."/>
            <person name="Grewal S."/>
            <person name="Gyaltsen K."/>
            <person name="Hafez N."/>
            <person name="Hagos B."/>
            <person name="Hall J."/>
            <person name="Henson C."/>
            <person name="Hollinger A."/>
            <person name="Honan T."/>
            <person name="Huard M.D."/>
            <person name="Hughes L."/>
            <person name="Hurhula B."/>
            <person name="Husby M.E."/>
            <person name="Kamat A."/>
            <person name="Kanga B."/>
            <person name="Kashin S."/>
            <person name="Khazanovich D."/>
            <person name="Kisner P."/>
            <person name="Lance K."/>
            <person name="Lara M."/>
            <person name="Lee W."/>
            <person name="Lennon N."/>
            <person name="Letendre F."/>
            <person name="LeVine R."/>
            <person name="Lipovsky A."/>
            <person name="Liu X."/>
            <person name="Liu J."/>
            <person name="Liu S."/>
            <person name="Lokyitsang T."/>
            <person name="Lokyitsang Y."/>
            <person name="Lubonja R."/>
            <person name="Lui A."/>
            <person name="MacDonald P."/>
            <person name="Magnisalis V."/>
            <person name="Maru K."/>
            <person name="Matthews C."/>
            <person name="McCusker W."/>
            <person name="McDonough S."/>
            <person name="Mehta T."/>
            <person name="Meldrim J."/>
            <person name="Meneus L."/>
            <person name="Mihai O."/>
            <person name="Mihalev A."/>
            <person name="Mihova T."/>
            <person name="Mittelman R."/>
            <person name="Mlenga V."/>
            <person name="Montmayeur A."/>
            <person name="Mulrain L."/>
            <person name="Navidi A."/>
            <person name="Naylor J."/>
            <person name="Negash T."/>
            <person name="Nguyen T."/>
            <person name="Nguyen N."/>
            <person name="Nicol R."/>
            <person name="Norbu C."/>
            <person name="Norbu N."/>
            <person name="Novod N."/>
            <person name="O'Neill B."/>
            <person name="Osman S."/>
            <person name="Markiewicz E."/>
            <person name="Oyono O.L."/>
            <person name="Patti C."/>
            <person name="Phunkhang P."/>
            <person name="Pierre F."/>
            <person name="Priest M."/>
            <person name="Raghuraman S."/>
            <person name="Rege F."/>
            <person name="Reyes R."/>
            <person name="Rise C."/>
            <person name="Rogov P."/>
            <person name="Ross K."/>
            <person name="Ryan E."/>
            <person name="Settipalli S."/>
            <person name="Shea T."/>
            <person name="Sherpa N."/>
            <person name="Shi L."/>
            <person name="Shih D."/>
            <person name="Sparrow T."/>
            <person name="Spaulding J."/>
            <person name="Stalker J."/>
            <person name="Stange-Thomann N."/>
            <person name="Stavropoulos S."/>
            <person name="Stone C."/>
            <person name="Strader C."/>
            <person name="Tesfaye S."/>
            <person name="Thomson T."/>
            <person name="Thoulutsang Y."/>
            <person name="Thoulutsang D."/>
            <person name="Topham K."/>
            <person name="Topping I."/>
            <person name="Tsamla T."/>
            <person name="Vassiliev H."/>
            <person name="Vo A."/>
            <person name="Wangchuk T."/>
            <person name="Wangdi T."/>
            <person name="Weiand M."/>
            <person name="Wilkinson J."/>
            <person name="Wilson A."/>
            <person name="Yadav S."/>
            <person name="Young G."/>
            <person name="Yu Q."/>
            <person name="Zembek L."/>
            <person name="Zhong D."/>
            <person name="Zimmer A."/>
            <person name="Zwirko Z."/>
            <person name="Jaffe D.B."/>
            <person name="Alvarez P."/>
            <person name="Brockman W."/>
            <person name="Butler J."/>
            <person name="Chin C."/>
            <person name="Gnerre S."/>
            <person name="MacCallum I."/>
            <person name="Graves J.A."/>
            <person name="Ponting C.P."/>
            <person name="Breen M."/>
            <person name="Samollow P.B."/>
            <person name="Lander E.S."/>
            <person name="Lindblad-Toh K."/>
        </authorList>
    </citation>
    <scope>NUCLEOTIDE SEQUENCE [LARGE SCALE GENOMIC DNA]</scope>
</reference>
<comment type="subcellular location">
    <subcellularLocation>
        <location evidence="2">Cytoplasm</location>
    </subcellularLocation>
    <subcellularLocation>
        <location evidence="1">Membrane</location>
        <topology evidence="1">Single-pass membrane protein</topology>
    </subcellularLocation>
</comment>
<evidence type="ECO:0000256" key="9">
    <source>
        <dbReference type="SAM" id="MobiDB-lite"/>
    </source>
</evidence>
<feature type="compositionally biased region" description="Basic and acidic residues" evidence="9">
    <location>
        <begin position="325"/>
        <end position="334"/>
    </location>
</feature>
<keyword evidence="7 10" id="KW-0472">Membrane</keyword>
<feature type="region of interest" description="Disordered" evidence="9">
    <location>
        <begin position="234"/>
        <end position="262"/>
    </location>
</feature>
<evidence type="ECO:0000313" key="12">
    <source>
        <dbReference type="Ensembl" id="ENSMODP00000021803.4"/>
    </source>
</evidence>
<feature type="transmembrane region" description="Helical" evidence="10">
    <location>
        <begin position="385"/>
        <end position="404"/>
    </location>
</feature>
<evidence type="ECO:0000256" key="7">
    <source>
        <dbReference type="ARBA" id="ARBA00023136"/>
    </source>
</evidence>